<protein>
    <submittedName>
        <fullName evidence="2">DUF5008 domain-containing protein</fullName>
    </submittedName>
</protein>
<sequence length="525" mass="55941">MKRLDMKIICLSFILFLLTACSKDLMVGEDPYSGGKGSLGIGFISNYPTPEVAKPGELVEFQVKGLRPYVGNLDFFVNNTPMEVVSAEDSLVVVRVPMQISSGDAKIVVENQVFYGPRLQIQGNVSFDANYGIVNGFNGFVSDFIPNAGGYIVVGAFTNFEEQANNETTFIRGIHFIDANGRSSSAMTFGKGAYNINSIARMSSGSFVVGGAISSFNDREVYGIAKLLPSGRLDTTVVDVINTTEFPQNSLDTVSSFNGGVTGGSVLKVFGVADDKVIAVGNFTRHLKIDYTYSSRETRRPILTSARNVMRLKSDGTLDSTYSYNHEGANGAIADAVQMADNKIVLVGAFSQFNGKAAPGIVRLNVDGTVDEGFSVGSGASRIQSITYNPQVRKFVVAGNFSTFNGTAANGVAVLNENGSKDDGFVLGDIGAGVPTYGYVLNNGKVLLDGTFDTYNGVPRSNLLVLEANGSMLQLYNSFSPFSGALYKVVETTSSLGNPALLLGGAIFGFDGHRAGRLVRIEIKN</sequence>
<comment type="caution">
    <text evidence="2">The sequence shown here is derived from an EMBL/GenBank/DDBJ whole genome shotgun (WGS) entry which is preliminary data.</text>
</comment>
<reference evidence="3" key="1">
    <citation type="journal article" date="2019" name="Int. J. Syst. Evol. Microbiol.">
        <title>The Global Catalogue of Microorganisms (GCM) 10K type strain sequencing project: providing services to taxonomists for standard genome sequencing and annotation.</title>
        <authorList>
            <consortium name="The Broad Institute Genomics Platform"/>
            <consortium name="The Broad Institute Genome Sequencing Center for Infectious Disease"/>
            <person name="Wu L."/>
            <person name="Ma J."/>
        </authorList>
    </citation>
    <scope>NUCLEOTIDE SEQUENCE [LARGE SCALE GENOMIC DNA]</scope>
    <source>
        <strain evidence="3">KCTC 22814</strain>
    </source>
</reference>
<evidence type="ECO:0000313" key="2">
    <source>
        <dbReference type="EMBL" id="MFD2966780.1"/>
    </source>
</evidence>
<name>A0ABW6BB31_9SPHI</name>
<evidence type="ECO:0000313" key="3">
    <source>
        <dbReference type="Proteomes" id="UP001597525"/>
    </source>
</evidence>
<dbReference type="Pfam" id="PF16400">
    <property type="entry name" value="DUF5008"/>
    <property type="match status" value="1"/>
</dbReference>
<dbReference type="EMBL" id="JBHUPB010000004">
    <property type="protein sequence ID" value="MFD2966780.1"/>
    <property type="molecule type" value="Genomic_DNA"/>
</dbReference>
<organism evidence="2 3">
    <name type="scientific">Sphingobacterium bambusae</name>
    <dbReference type="NCBI Taxonomy" id="662858"/>
    <lineage>
        <taxon>Bacteria</taxon>
        <taxon>Pseudomonadati</taxon>
        <taxon>Bacteroidota</taxon>
        <taxon>Sphingobacteriia</taxon>
        <taxon>Sphingobacteriales</taxon>
        <taxon>Sphingobacteriaceae</taxon>
        <taxon>Sphingobacterium</taxon>
    </lineage>
</organism>
<evidence type="ECO:0000259" key="1">
    <source>
        <dbReference type="Pfam" id="PF16400"/>
    </source>
</evidence>
<proteinExistence type="predicted"/>
<dbReference type="Pfam" id="PF17164">
    <property type="entry name" value="DUF5122"/>
    <property type="match status" value="4"/>
</dbReference>
<keyword evidence="3" id="KW-1185">Reference proteome</keyword>
<dbReference type="InterPro" id="IPR013431">
    <property type="entry name" value="Delta_60_rpt"/>
</dbReference>
<feature type="domain" description="DUF5008" evidence="1">
    <location>
        <begin position="17"/>
        <end position="117"/>
    </location>
</feature>
<dbReference type="InterPro" id="IPR032175">
    <property type="entry name" value="DUF5008"/>
</dbReference>
<dbReference type="Gene3D" id="2.80.10.50">
    <property type="match status" value="1"/>
</dbReference>
<gene>
    <name evidence="2" type="ORF">ACFS7Y_05255</name>
</gene>
<dbReference type="RefSeq" id="WP_320182481.1">
    <property type="nucleotide sequence ID" value="NZ_CP138332.1"/>
</dbReference>
<dbReference type="PROSITE" id="PS51257">
    <property type="entry name" value="PROKAR_LIPOPROTEIN"/>
    <property type="match status" value="1"/>
</dbReference>
<dbReference type="Proteomes" id="UP001597525">
    <property type="component" value="Unassembled WGS sequence"/>
</dbReference>
<accession>A0ABW6BB31</accession>